<protein>
    <submittedName>
        <fullName evidence="1">Uncharacterized protein</fullName>
    </submittedName>
</protein>
<proteinExistence type="predicted"/>
<evidence type="ECO:0000313" key="1">
    <source>
        <dbReference type="EMBL" id="KOX78607.1"/>
    </source>
</evidence>
<sequence length="87" mass="9124">MQNSRSTALVVAGQHATENPLQSLSIVCSLLVHLSRRSSVSPSTTISGSVTYVLNRIESGIGAINTLLTLTTLIHNNGAAGIEFMVC</sequence>
<dbReference type="Proteomes" id="UP000053105">
    <property type="component" value="Unassembled WGS sequence"/>
</dbReference>
<dbReference type="EMBL" id="KQ435720">
    <property type="protein sequence ID" value="KOX78607.1"/>
    <property type="molecule type" value="Genomic_DNA"/>
</dbReference>
<accession>A0A0M9A758</accession>
<evidence type="ECO:0000313" key="2">
    <source>
        <dbReference type="Proteomes" id="UP000053105"/>
    </source>
</evidence>
<name>A0A0M9A758_9HYME</name>
<keyword evidence="2" id="KW-1185">Reference proteome</keyword>
<reference evidence="1 2" key="1">
    <citation type="submission" date="2015-07" db="EMBL/GenBank/DDBJ databases">
        <title>The genome of Melipona quadrifasciata.</title>
        <authorList>
            <person name="Pan H."/>
            <person name="Kapheim K."/>
        </authorList>
    </citation>
    <scope>NUCLEOTIDE SEQUENCE [LARGE SCALE GENOMIC DNA]</scope>
    <source>
        <strain evidence="1">0111107301</strain>
        <tissue evidence="1">Whole body</tissue>
    </source>
</reference>
<organism evidence="1 2">
    <name type="scientific">Melipona quadrifasciata</name>
    <dbReference type="NCBI Taxonomy" id="166423"/>
    <lineage>
        <taxon>Eukaryota</taxon>
        <taxon>Metazoa</taxon>
        <taxon>Ecdysozoa</taxon>
        <taxon>Arthropoda</taxon>
        <taxon>Hexapoda</taxon>
        <taxon>Insecta</taxon>
        <taxon>Pterygota</taxon>
        <taxon>Neoptera</taxon>
        <taxon>Endopterygota</taxon>
        <taxon>Hymenoptera</taxon>
        <taxon>Apocrita</taxon>
        <taxon>Aculeata</taxon>
        <taxon>Apoidea</taxon>
        <taxon>Anthophila</taxon>
        <taxon>Apidae</taxon>
        <taxon>Melipona</taxon>
    </lineage>
</organism>
<dbReference type="AlphaFoldDB" id="A0A0M9A758"/>
<gene>
    <name evidence="1" type="ORF">WN51_07468</name>
</gene>